<feature type="region of interest" description="Disordered" evidence="2">
    <location>
        <begin position="17"/>
        <end position="47"/>
    </location>
</feature>
<evidence type="ECO:0000313" key="4">
    <source>
        <dbReference type="Proteomes" id="UP001178507"/>
    </source>
</evidence>
<sequence>MGSRVQSHALLLASLKSQETAESEGVQRKAGLKSKKQALKASKEDELATTVSSKDADTKYLDDVSSTCRQKAADFESNQKLRTEELQAVEQAVQIVSKKLSLLEVKWRSLLQVKHQATSLALLRSVRNDEQVKARLLGFLQQEAERLHSAALTNLLEPAATGALEMIKQTIQGVVQRLQEQADADTEKQTWCASELKANEKNRRAKTVLVDGLNADIDRLNASIISFGEDIVSIQKELAETAQALANATEIRGKEKQTNAATIKEAQEAQAAVLEAVTVLKEFYEKSGLALLQESAKAAQPESVSIYGGMTDQSGGVVALLETIAADFARLEADTSSEEQSAGEEFEKFSKDYRQNKAEKEKDLKHLQENKVEHTAELSSKGSELQTGEQELAAALQYYEELKPPCVKGGAAWEEREKQRQEEIESLQKAMEILATS</sequence>
<protein>
    <submittedName>
        <fullName evidence="3">Uncharacterized protein</fullName>
    </submittedName>
</protein>
<proteinExistence type="predicted"/>
<gene>
    <name evidence="3" type="ORF">EVOR1521_LOCUS28188</name>
</gene>
<reference evidence="3" key="1">
    <citation type="submission" date="2023-08" db="EMBL/GenBank/DDBJ databases">
        <authorList>
            <person name="Chen Y."/>
            <person name="Shah S."/>
            <person name="Dougan E. K."/>
            <person name="Thang M."/>
            <person name="Chan C."/>
        </authorList>
    </citation>
    <scope>NUCLEOTIDE SEQUENCE</scope>
</reference>
<keyword evidence="4" id="KW-1185">Reference proteome</keyword>
<dbReference type="Proteomes" id="UP001178507">
    <property type="component" value="Unassembled WGS sequence"/>
</dbReference>
<evidence type="ECO:0000256" key="2">
    <source>
        <dbReference type="SAM" id="MobiDB-lite"/>
    </source>
</evidence>
<dbReference type="AlphaFoldDB" id="A0AA36JJJ1"/>
<comment type="caution">
    <text evidence="3">The sequence shown here is derived from an EMBL/GenBank/DDBJ whole genome shotgun (WGS) entry which is preliminary data.</text>
</comment>
<evidence type="ECO:0000256" key="1">
    <source>
        <dbReference type="SAM" id="Coils"/>
    </source>
</evidence>
<dbReference type="EMBL" id="CAUJNA010003617">
    <property type="protein sequence ID" value="CAJ1406153.1"/>
    <property type="molecule type" value="Genomic_DNA"/>
</dbReference>
<organism evidence="3 4">
    <name type="scientific">Effrenium voratum</name>
    <dbReference type="NCBI Taxonomy" id="2562239"/>
    <lineage>
        <taxon>Eukaryota</taxon>
        <taxon>Sar</taxon>
        <taxon>Alveolata</taxon>
        <taxon>Dinophyceae</taxon>
        <taxon>Suessiales</taxon>
        <taxon>Symbiodiniaceae</taxon>
        <taxon>Effrenium</taxon>
    </lineage>
</organism>
<feature type="coiled-coil region" evidence="1">
    <location>
        <begin position="350"/>
        <end position="377"/>
    </location>
</feature>
<keyword evidence="1" id="KW-0175">Coiled coil</keyword>
<evidence type="ECO:0000313" key="3">
    <source>
        <dbReference type="EMBL" id="CAJ1406153.1"/>
    </source>
</evidence>
<accession>A0AA36JJJ1</accession>
<name>A0AA36JJJ1_9DINO</name>